<evidence type="ECO:0000256" key="3">
    <source>
        <dbReference type="ARBA" id="ARBA00022475"/>
    </source>
</evidence>
<keyword evidence="6 7" id="KW-0472">Membrane</keyword>
<feature type="transmembrane region" description="Helical" evidence="7">
    <location>
        <begin position="12"/>
        <end position="32"/>
    </location>
</feature>
<feature type="transmembrane region" description="Helical" evidence="7">
    <location>
        <begin position="172"/>
        <end position="189"/>
    </location>
</feature>
<dbReference type="Proteomes" id="UP000593833">
    <property type="component" value="Chromosome"/>
</dbReference>
<feature type="transmembrane region" description="Helical" evidence="7">
    <location>
        <begin position="123"/>
        <end position="141"/>
    </location>
</feature>
<sequence>MERDSWVDYAKGMGIILVVYGHVAGGVYNSGIPMDESLFKLIVSIIYSFHMPLFFFLSGIFFYESLLKRGASGLIRSKVDSILYPYVVWSLLQGTLEVVLSNYTNGNASITDVLSFAWHPRAQFWFLYTLFLAFVISSIVYSHAGKKYTLPLLIICGVLYTSKQFITPTSQIAGWICGNIVFFVLGVWFNEVKNAFKHNRNLLAIILGILFLAGQYVFHITYKLNYTDGGIPTLSLATISILFFASLSLALEKFNLRWLTYIGASSMTIYLMHTIAGSSVRIALSKVFGISSPTAHIIIGTAIGILAPLLAQYIIKKYKFEFFLSPPKGLSAAKNQSEKNIKQTST</sequence>
<feature type="domain" description="Acyltransferase 3" evidence="8">
    <location>
        <begin position="5"/>
        <end position="310"/>
    </location>
</feature>
<feature type="transmembrane region" description="Helical" evidence="7">
    <location>
        <begin position="201"/>
        <end position="218"/>
    </location>
</feature>
<evidence type="ECO:0000313" key="9">
    <source>
        <dbReference type="EMBL" id="QOU06815.1"/>
    </source>
</evidence>
<dbReference type="Pfam" id="PF01757">
    <property type="entry name" value="Acyl_transf_3"/>
    <property type="match status" value="1"/>
</dbReference>
<evidence type="ECO:0000313" key="10">
    <source>
        <dbReference type="Proteomes" id="UP000593833"/>
    </source>
</evidence>
<proteinExistence type="inferred from homology"/>
<evidence type="ECO:0000256" key="7">
    <source>
        <dbReference type="SAM" id="Phobius"/>
    </source>
</evidence>
<feature type="transmembrane region" description="Helical" evidence="7">
    <location>
        <begin position="38"/>
        <end position="63"/>
    </location>
</feature>
<feature type="transmembrane region" description="Helical" evidence="7">
    <location>
        <begin position="148"/>
        <end position="166"/>
    </location>
</feature>
<dbReference type="GO" id="GO:0009246">
    <property type="term" value="P:enterobacterial common antigen biosynthetic process"/>
    <property type="evidence" value="ECO:0007669"/>
    <property type="project" value="TreeGrafter"/>
</dbReference>
<organism evidence="9 10">
    <name type="scientific">Pseudomonas fluorescens</name>
    <dbReference type="NCBI Taxonomy" id="294"/>
    <lineage>
        <taxon>Bacteria</taxon>
        <taxon>Pseudomonadati</taxon>
        <taxon>Pseudomonadota</taxon>
        <taxon>Gammaproteobacteria</taxon>
        <taxon>Pseudomonadales</taxon>
        <taxon>Pseudomonadaceae</taxon>
        <taxon>Pseudomonas</taxon>
    </lineage>
</organism>
<keyword evidence="3" id="KW-1003">Cell membrane</keyword>
<dbReference type="PANTHER" id="PTHR40074:SF2">
    <property type="entry name" value="O-ACETYLTRANSFERASE WECH"/>
    <property type="match status" value="1"/>
</dbReference>
<dbReference type="GO" id="GO:0016413">
    <property type="term" value="F:O-acetyltransferase activity"/>
    <property type="evidence" value="ECO:0007669"/>
    <property type="project" value="TreeGrafter"/>
</dbReference>
<dbReference type="RefSeq" id="WP_193690317.1">
    <property type="nucleotide sequence ID" value="NZ_CP063233.1"/>
</dbReference>
<dbReference type="InterPro" id="IPR002656">
    <property type="entry name" value="Acyl_transf_3_dom"/>
</dbReference>
<keyword evidence="9" id="KW-0012">Acyltransferase</keyword>
<feature type="transmembrane region" description="Helical" evidence="7">
    <location>
        <begin position="83"/>
        <end position="103"/>
    </location>
</feature>
<gene>
    <name evidence="9" type="ORF">IM720_08850</name>
</gene>
<comment type="similarity">
    <text evidence="2">Belongs to the acyltransferase 3 family.</text>
</comment>
<dbReference type="AlphaFoldDB" id="A0A7M2JB01"/>
<evidence type="ECO:0000256" key="1">
    <source>
        <dbReference type="ARBA" id="ARBA00004651"/>
    </source>
</evidence>
<evidence type="ECO:0000256" key="5">
    <source>
        <dbReference type="ARBA" id="ARBA00022989"/>
    </source>
</evidence>
<evidence type="ECO:0000256" key="4">
    <source>
        <dbReference type="ARBA" id="ARBA00022692"/>
    </source>
</evidence>
<comment type="subcellular location">
    <subcellularLocation>
        <location evidence="1">Cell membrane</location>
        <topology evidence="1">Multi-pass membrane protein</topology>
    </subcellularLocation>
</comment>
<keyword evidence="4 7" id="KW-0812">Transmembrane</keyword>
<evidence type="ECO:0000256" key="2">
    <source>
        <dbReference type="ARBA" id="ARBA00007400"/>
    </source>
</evidence>
<name>A0A7M2JB01_PSEFL</name>
<reference evidence="9 10" key="1">
    <citation type="submission" date="2020-10" db="EMBL/GenBank/DDBJ databases">
        <title>Complete genome sequence of a novel Pseudomonas fluorescens strain isolated from the flower of kumarahou (Pomaderris kumeraho).</title>
        <authorList>
            <person name="Summers M.C."/>
            <person name="Nowak V."/>
            <person name="Fairhurst M.J."/>
            <person name="Owen J.G."/>
            <person name="Gerth M.L."/>
            <person name="Patrick W.M."/>
        </authorList>
    </citation>
    <scope>NUCLEOTIDE SEQUENCE [LARGE SCALE GENOMIC DNA]</scope>
    <source>
        <strain evidence="9 10">KF1</strain>
    </source>
</reference>
<dbReference type="EMBL" id="CP063233">
    <property type="protein sequence ID" value="QOU06815.1"/>
    <property type="molecule type" value="Genomic_DNA"/>
</dbReference>
<feature type="transmembrane region" description="Helical" evidence="7">
    <location>
        <begin position="230"/>
        <end position="251"/>
    </location>
</feature>
<dbReference type="PANTHER" id="PTHR40074">
    <property type="entry name" value="O-ACETYLTRANSFERASE WECH"/>
    <property type="match status" value="1"/>
</dbReference>
<feature type="transmembrane region" description="Helical" evidence="7">
    <location>
        <begin position="296"/>
        <end position="315"/>
    </location>
</feature>
<evidence type="ECO:0000259" key="8">
    <source>
        <dbReference type="Pfam" id="PF01757"/>
    </source>
</evidence>
<keyword evidence="9" id="KW-0808">Transferase</keyword>
<feature type="transmembrane region" description="Helical" evidence="7">
    <location>
        <begin position="258"/>
        <end position="276"/>
    </location>
</feature>
<keyword evidence="5 7" id="KW-1133">Transmembrane helix</keyword>
<protein>
    <submittedName>
        <fullName evidence="9">Acyltransferase</fullName>
    </submittedName>
</protein>
<accession>A0A7M2JB01</accession>
<evidence type="ECO:0000256" key="6">
    <source>
        <dbReference type="ARBA" id="ARBA00023136"/>
    </source>
</evidence>
<dbReference type="GO" id="GO:0005886">
    <property type="term" value="C:plasma membrane"/>
    <property type="evidence" value="ECO:0007669"/>
    <property type="project" value="UniProtKB-SubCell"/>
</dbReference>